<dbReference type="Proteomes" id="UP000077786">
    <property type="component" value="Unassembled WGS sequence"/>
</dbReference>
<reference evidence="1 2" key="1">
    <citation type="submission" date="2016-03" db="EMBL/GenBank/DDBJ databases">
        <title>Draft genome sequence of Gluconobacter cerinus strain CECT 9110.</title>
        <authorList>
            <person name="Sainz F."/>
            <person name="Mas A."/>
            <person name="Torija M.J."/>
        </authorList>
    </citation>
    <scope>NUCLEOTIDE SEQUENCE [LARGE SCALE GENOMIC DNA]</scope>
    <source>
        <strain evidence="1 2">CECT 9110</strain>
    </source>
</reference>
<protein>
    <submittedName>
        <fullName evidence="1">Uncharacterized protein</fullName>
    </submittedName>
</protein>
<gene>
    <name evidence="1" type="ORF">A0123_01770</name>
</gene>
<organism evidence="1 2">
    <name type="scientific">Gluconobacter cerinus</name>
    <dbReference type="NCBI Taxonomy" id="38307"/>
    <lineage>
        <taxon>Bacteria</taxon>
        <taxon>Pseudomonadati</taxon>
        <taxon>Pseudomonadota</taxon>
        <taxon>Alphaproteobacteria</taxon>
        <taxon>Acetobacterales</taxon>
        <taxon>Acetobacteraceae</taxon>
        <taxon>Gluconobacter</taxon>
    </lineage>
</organism>
<evidence type="ECO:0000313" key="2">
    <source>
        <dbReference type="Proteomes" id="UP000077786"/>
    </source>
</evidence>
<dbReference type="PATRIC" id="fig|38307.3.peg.1830"/>
<sequence length="63" mass="7197">MTEPVLTRPQRDVLNVLQAQPDVWHAPDKRNRYAYQPLMRLGLVERSPDGLYRAVKVTEGGHG</sequence>
<dbReference type="RefSeq" id="WP_064274514.1">
    <property type="nucleotide sequence ID" value="NZ_LUTU01000007.1"/>
</dbReference>
<accession>A0A1B6VL08</accession>
<comment type="caution">
    <text evidence="1">The sequence shown here is derived from an EMBL/GenBank/DDBJ whole genome shotgun (WGS) entry which is preliminary data.</text>
</comment>
<dbReference type="OrthoDB" id="615715at2"/>
<proteinExistence type="predicted"/>
<dbReference type="EMBL" id="LUTU01000007">
    <property type="protein sequence ID" value="OAJ67728.1"/>
    <property type="molecule type" value="Genomic_DNA"/>
</dbReference>
<dbReference type="AlphaFoldDB" id="A0A1B6VL08"/>
<evidence type="ECO:0000313" key="1">
    <source>
        <dbReference type="EMBL" id="OAJ67728.1"/>
    </source>
</evidence>
<name>A0A1B6VL08_9PROT</name>